<protein>
    <recommendedName>
        <fullName evidence="2">histidine kinase</fullName>
        <ecNumber evidence="2">2.7.13.3</ecNumber>
    </recommendedName>
</protein>
<keyword evidence="3" id="KW-0597">Phosphoprotein</keyword>
<dbReference type="InterPro" id="IPR050736">
    <property type="entry name" value="Sensor_HK_Regulatory"/>
</dbReference>
<dbReference type="InterPro" id="IPR005467">
    <property type="entry name" value="His_kinase_dom"/>
</dbReference>
<evidence type="ECO:0000256" key="2">
    <source>
        <dbReference type="ARBA" id="ARBA00012438"/>
    </source>
</evidence>
<dbReference type="Pfam" id="PF02518">
    <property type="entry name" value="HATPase_c"/>
    <property type="match status" value="1"/>
</dbReference>
<gene>
    <name evidence="8" type="ORF">METZ01_LOCUS492089</name>
</gene>
<dbReference type="InterPro" id="IPR003594">
    <property type="entry name" value="HATPase_dom"/>
</dbReference>
<keyword evidence="4" id="KW-0808">Transferase</keyword>
<dbReference type="SUPFAM" id="SSF55874">
    <property type="entry name" value="ATPase domain of HSP90 chaperone/DNA topoisomerase II/histidine kinase"/>
    <property type="match status" value="1"/>
</dbReference>
<dbReference type="Gene3D" id="3.30.565.10">
    <property type="entry name" value="Histidine kinase-like ATPase, C-terminal domain"/>
    <property type="match status" value="1"/>
</dbReference>
<dbReference type="FunFam" id="3.30.565.10:FF:000006">
    <property type="entry name" value="Sensor histidine kinase WalK"/>
    <property type="match status" value="1"/>
</dbReference>
<dbReference type="PROSITE" id="PS50109">
    <property type="entry name" value="HIS_KIN"/>
    <property type="match status" value="1"/>
</dbReference>
<dbReference type="PANTHER" id="PTHR43711">
    <property type="entry name" value="TWO-COMPONENT HISTIDINE KINASE"/>
    <property type="match status" value="1"/>
</dbReference>
<evidence type="ECO:0000313" key="8">
    <source>
        <dbReference type="EMBL" id="SVE39235.1"/>
    </source>
</evidence>
<comment type="catalytic activity">
    <reaction evidence="1">
        <text>ATP + protein L-histidine = ADP + protein N-phospho-L-histidine.</text>
        <dbReference type="EC" id="2.7.13.3"/>
    </reaction>
</comment>
<dbReference type="EC" id="2.7.13.3" evidence="2"/>
<evidence type="ECO:0000259" key="7">
    <source>
        <dbReference type="PROSITE" id="PS50109"/>
    </source>
</evidence>
<evidence type="ECO:0000256" key="3">
    <source>
        <dbReference type="ARBA" id="ARBA00022553"/>
    </source>
</evidence>
<evidence type="ECO:0000256" key="6">
    <source>
        <dbReference type="ARBA" id="ARBA00023012"/>
    </source>
</evidence>
<organism evidence="8">
    <name type="scientific">marine metagenome</name>
    <dbReference type="NCBI Taxonomy" id="408172"/>
    <lineage>
        <taxon>unclassified sequences</taxon>
        <taxon>metagenomes</taxon>
        <taxon>ecological metagenomes</taxon>
    </lineage>
</organism>
<sequence length="189" mass="21219">VKKMDVNITTFNLQDIIKNIIDTLEPYARINNNVINVINHKKSITIRSDKMKIRQILFNLLSNACKYSEYSTIILDINQEEKDGVQFICLKVIDKGKGIPLEKINGIFEPFNQADSAENNKVKGTGLGLTITRGITQLLGGYIHVESEEGNGATFTSYILQDYSGKEKKAQKSLDKIHKQSPKNPYLSG</sequence>
<proteinExistence type="predicted"/>
<dbReference type="PANTHER" id="PTHR43711:SF26">
    <property type="entry name" value="SENSOR HISTIDINE KINASE RCSC"/>
    <property type="match status" value="1"/>
</dbReference>
<dbReference type="InterPro" id="IPR004358">
    <property type="entry name" value="Sig_transdc_His_kin-like_C"/>
</dbReference>
<name>A0A383D4P7_9ZZZZ</name>
<dbReference type="GO" id="GO:0000160">
    <property type="term" value="P:phosphorelay signal transduction system"/>
    <property type="evidence" value="ECO:0007669"/>
    <property type="project" value="UniProtKB-KW"/>
</dbReference>
<dbReference type="SMART" id="SM00387">
    <property type="entry name" value="HATPase_c"/>
    <property type="match status" value="1"/>
</dbReference>
<evidence type="ECO:0000256" key="4">
    <source>
        <dbReference type="ARBA" id="ARBA00022679"/>
    </source>
</evidence>
<dbReference type="AlphaFoldDB" id="A0A383D4P7"/>
<accession>A0A383D4P7</accession>
<dbReference type="PRINTS" id="PR00344">
    <property type="entry name" value="BCTRLSENSOR"/>
</dbReference>
<feature type="non-terminal residue" evidence="8">
    <location>
        <position position="1"/>
    </location>
</feature>
<evidence type="ECO:0000256" key="1">
    <source>
        <dbReference type="ARBA" id="ARBA00000085"/>
    </source>
</evidence>
<reference evidence="8" key="1">
    <citation type="submission" date="2018-05" db="EMBL/GenBank/DDBJ databases">
        <authorList>
            <person name="Lanie J.A."/>
            <person name="Ng W.-L."/>
            <person name="Kazmierczak K.M."/>
            <person name="Andrzejewski T.M."/>
            <person name="Davidsen T.M."/>
            <person name="Wayne K.J."/>
            <person name="Tettelin H."/>
            <person name="Glass J.I."/>
            <person name="Rusch D."/>
            <person name="Podicherti R."/>
            <person name="Tsui H.-C.T."/>
            <person name="Winkler M.E."/>
        </authorList>
    </citation>
    <scope>NUCLEOTIDE SEQUENCE</scope>
</reference>
<dbReference type="InterPro" id="IPR036890">
    <property type="entry name" value="HATPase_C_sf"/>
</dbReference>
<dbReference type="EMBL" id="UINC01214139">
    <property type="protein sequence ID" value="SVE39235.1"/>
    <property type="molecule type" value="Genomic_DNA"/>
</dbReference>
<dbReference type="GO" id="GO:0004673">
    <property type="term" value="F:protein histidine kinase activity"/>
    <property type="evidence" value="ECO:0007669"/>
    <property type="project" value="UniProtKB-EC"/>
</dbReference>
<keyword evidence="6" id="KW-0902">Two-component regulatory system</keyword>
<keyword evidence="5" id="KW-0418">Kinase</keyword>
<evidence type="ECO:0000256" key="5">
    <source>
        <dbReference type="ARBA" id="ARBA00022777"/>
    </source>
</evidence>
<feature type="domain" description="Histidine kinase" evidence="7">
    <location>
        <begin position="1"/>
        <end position="163"/>
    </location>
</feature>